<comment type="caution">
    <text evidence="2">The sequence shown here is derived from an EMBL/GenBank/DDBJ whole genome shotgun (WGS) entry which is preliminary data.</text>
</comment>
<reference evidence="2 3" key="1">
    <citation type="journal article" date="2024" name="BMC Genomics">
        <title>De novo assembly and annotation of Popillia japonica's genome with initial clues to its potential as an invasive pest.</title>
        <authorList>
            <person name="Cucini C."/>
            <person name="Boschi S."/>
            <person name="Funari R."/>
            <person name="Cardaioli E."/>
            <person name="Iannotti N."/>
            <person name="Marturano G."/>
            <person name="Paoli F."/>
            <person name="Bruttini M."/>
            <person name="Carapelli A."/>
            <person name="Frati F."/>
            <person name="Nardi F."/>
        </authorList>
    </citation>
    <scope>NUCLEOTIDE SEQUENCE [LARGE SCALE GENOMIC DNA]</scope>
    <source>
        <strain evidence="2">DMR45628</strain>
    </source>
</reference>
<evidence type="ECO:0000313" key="3">
    <source>
        <dbReference type="Proteomes" id="UP001458880"/>
    </source>
</evidence>
<proteinExistence type="predicted"/>
<name>A0AAW1JYG7_POPJA</name>
<sequence length="103" mass="11743">MVESAGRTPPGILHPNSTDRWSSSCPSLCSTTTVIDHAFKADERSRDCMFRQNDNLMGIQNLRSNTKEVSVIRPLTAKRRYDRGEKRRKVSPSQHGRDFLLLL</sequence>
<organism evidence="2 3">
    <name type="scientific">Popillia japonica</name>
    <name type="common">Japanese beetle</name>
    <dbReference type="NCBI Taxonomy" id="7064"/>
    <lineage>
        <taxon>Eukaryota</taxon>
        <taxon>Metazoa</taxon>
        <taxon>Ecdysozoa</taxon>
        <taxon>Arthropoda</taxon>
        <taxon>Hexapoda</taxon>
        <taxon>Insecta</taxon>
        <taxon>Pterygota</taxon>
        <taxon>Neoptera</taxon>
        <taxon>Endopterygota</taxon>
        <taxon>Coleoptera</taxon>
        <taxon>Polyphaga</taxon>
        <taxon>Scarabaeiformia</taxon>
        <taxon>Scarabaeidae</taxon>
        <taxon>Rutelinae</taxon>
        <taxon>Popillia</taxon>
    </lineage>
</organism>
<protein>
    <submittedName>
        <fullName evidence="2">Uncharacterized protein</fullName>
    </submittedName>
</protein>
<feature type="region of interest" description="Disordered" evidence="1">
    <location>
        <begin position="1"/>
        <end position="20"/>
    </location>
</feature>
<feature type="compositionally biased region" description="Basic residues" evidence="1">
    <location>
        <begin position="80"/>
        <end position="90"/>
    </location>
</feature>
<evidence type="ECO:0000313" key="2">
    <source>
        <dbReference type="EMBL" id="KAK9709532.1"/>
    </source>
</evidence>
<accession>A0AAW1JYG7</accession>
<dbReference type="Proteomes" id="UP001458880">
    <property type="component" value="Unassembled WGS sequence"/>
</dbReference>
<evidence type="ECO:0000256" key="1">
    <source>
        <dbReference type="SAM" id="MobiDB-lite"/>
    </source>
</evidence>
<gene>
    <name evidence="2" type="ORF">QE152_g26551</name>
</gene>
<dbReference type="EMBL" id="JASPKY010000307">
    <property type="protein sequence ID" value="KAK9709532.1"/>
    <property type="molecule type" value="Genomic_DNA"/>
</dbReference>
<feature type="region of interest" description="Disordered" evidence="1">
    <location>
        <begin position="80"/>
        <end position="103"/>
    </location>
</feature>
<keyword evidence="3" id="KW-1185">Reference proteome</keyword>
<dbReference type="AlphaFoldDB" id="A0AAW1JYG7"/>